<gene>
    <name evidence="2" type="ORF">SAMN05216498_1519</name>
</gene>
<dbReference type="STRING" id="237069.SAMN05216498_1519"/>
<keyword evidence="3" id="KW-1185">Reference proteome</keyword>
<dbReference type="PANTHER" id="PTHR43591">
    <property type="entry name" value="METHYLTRANSFERASE"/>
    <property type="match status" value="1"/>
</dbReference>
<dbReference type="RefSeq" id="WP_093856012.1">
    <property type="nucleotide sequence ID" value="NZ_BJVZ01000011.1"/>
</dbReference>
<dbReference type="InterPro" id="IPR013216">
    <property type="entry name" value="Methyltransf_11"/>
</dbReference>
<dbReference type="InterPro" id="IPR029063">
    <property type="entry name" value="SAM-dependent_MTases_sf"/>
</dbReference>
<organism evidence="2 3">
    <name type="scientific">Tenuibacillus multivorans</name>
    <dbReference type="NCBI Taxonomy" id="237069"/>
    <lineage>
        <taxon>Bacteria</taxon>
        <taxon>Bacillati</taxon>
        <taxon>Bacillota</taxon>
        <taxon>Bacilli</taxon>
        <taxon>Bacillales</taxon>
        <taxon>Bacillaceae</taxon>
        <taxon>Tenuibacillus</taxon>
    </lineage>
</organism>
<evidence type="ECO:0000313" key="2">
    <source>
        <dbReference type="EMBL" id="SDN16014.1"/>
    </source>
</evidence>
<proteinExistence type="predicted"/>
<dbReference type="Gene3D" id="3.40.50.150">
    <property type="entry name" value="Vaccinia Virus protein VP39"/>
    <property type="match status" value="1"/>
</dbReference>
<dbReference type="PANTHER" id="PTHR43591:SF110">
    <property type="entry name" value="RHODANESE DOMAIN-CONTAINING PROTEIN"/>
    <property type="match status" value="1"/>
</dbReference>
<feature type="domain" description="Methyltransferase type 11" evidence="1">
    <location>
        <begin position="39"/>
        <end position="129"/>
    </location>
</feature>
<dbReference type="OrthoDB" id="9791837at2"/>
<dbReference type="EMBL" id="FNIG01000003">
    <property type="protein sequence ID" value="SDN16014.1"/>
    <property type="molecule type" value="Genomic_DNA"/>
</dbReference>
<dbReference type="GO" id="GO:0032259">
    <property type="term" value="P:methylation"/>
    <property type="evidence" value="ECO:0007669"/>
    <property type="project" value="UniProtKB-KW"/>
</dbReference>
<dbReference type="Proteomes" id="UP000199334">
    <property type="component" value="Unassembled WGS sequence"/>
</dbReference>
<keyword evidence="2" id="KW-0830">Ubiquinone</keyword>
<dbReference type="AlphaFoldDB" id="A0A1G9Z419"/>
<protein>
    <submittedName>
        <fullName evidence="2">Ubiquinone/menaquinone biosynthesis C-methylase UbiE</fullName>
    </submittedName>
</protein>
<name>A0A1G9Z419_9BACI</name>
<dbReference type="CDD" id="cd02440">
    <property type="entry name" value="AdoMet_MTases"/>
    <property type="match status" value="1"/>
</dbReference>
<keyword evidence="2" id="KW-0489">Methyltransferase</keyword>
<accession>A0A1G9Z419</accession>
<evidence type="ECO:0000259" key="1">
    <source>
        <dbReference type="Pfam" id="PF08241"/>
    </source>
</evidence>
<dbReference type="GO" id="GO:0008757">
    <property type="term" value="F:S-adenosylmethionine-dependent methyltransferase activity"/>
    <property type="evidence" value="ECO:0007669"/>
    <property type="project" value="InterPro"/>
</dbReference>
<keyword evidence="2" id="KW-0808">Transferase</keyword>
<sequence length="261" mass="30219">MFSLYDHIGLTYDTTRKADPEITRRLRKHLQVPNHHEVLDIACGTGNYTVSLEKSGLEMTGCDISQEMLNKAKRKSNSVQWDQANVNQLPYERDTFDGIACIMSIHHFDQLLTPFQEAYRVLKKGRFVIFTAAPEQMNCYWLNEYFPKAMEDSAKQMPTFSLVNKKLKEAGFRIIGHETFLVQPDLQDFFLYSGKYDPKMYLDETVRSGISTFSNLASPEEVEEGCQRLREDIRTNKIDEVISRYSSNHGDYVFVIAEKKI</sequence>
<reference evidence="2 3" key="1">
    <citation type="submission" date="2016-10" db="EMBL/GenBank/DDBJ databases">
        <authorList>
            <person name="de Groot N.N."/>
        </authorList>
    </citation>
    <scope>NUCLEOTIDE SEQUENCE [LARGE SCALE GENOMIC DNA]</scope>
    <source>
        <strain evidence="2 3">CGMCC 1.3442</strain>
    </source>
</reference>
<dbReference type="Pfam" id="PF08241">
    <property type="entry name" value="Methyltransf_11"/>
    <property type="match status" value="1"/>
</dbReference>
<evidence type="ECO:0000313" key="3">
    <source>
        <dbReference type="Proteomes" id="UP000199334"/>
    </source>
</evidence>
<dbReference type="SUPFAM" id="SSF53335">
    <property type="entry name" value="S-adenosyl-L-methionine-dependent methyltransferases"/>
    <property type="match status" value="1"/>
</dbReference>